<proteinExistence type="predicted"/>
<comment type="caution">
    <text evidence="3">The sequence shown here is derived from an EMBL/GenBank/DDBJ whole genome shotgun (WGS) entry which is preliminary data.</text>
</comment>
<keyword evidence="2" id="KW-0732">Signal</keyword>
<organism evidence="3 4">
    <name type="scientific">Streptosporangium minutum</name>
    <dbReference type="NCBI Taxonomy" id="569862"/>
    <lineage>
        <taxon>Bacteria</taxon>
        <taxon>Bacillati</taxon>
        <taxon>Actinomycetota</taxon>
        <taxon>Actinomycetes</taxon>
        <taxon>Streptosporangiales</taxon>
        <taxon>Streptosporangiaceae</taxon>
        <taxon>Streptosporangium</taxon>
    </lineage>
</organism>
<evidence type="ECO:0008006" key="5">
    <source>
        <dbReference type="Google" id="ProtNLM"/>
    </source>
</evidence>
<feature type="chain" id="PRO_5038904447" description="Membrane lipoprotein" evidence="2">
    <location>
        <begin position="26"/>
        <end position="199"/>
    </location>
</feature>
<dbReference type="EMBL" id="NGFP01000121">
    <property type="protein sequence ID" value="OUC93895.1"/>
    <property type="molecule type" value="Genomic_DNA"/>
</dbReference>
<dbReference type="AlphaFoldDB" id="A0A243RGL6"/>
<protein>
    <recommendedName>
        <fullName evidence="5">Membrane lipoprotein</fullName>
    </recommendedName>
</protein>
<sequence>MRQSGRMTRRALPILLGLAVLSGCGTEGTLSQAALDQARAQGVAPDLIYVVDLPGYELAEQSVGGVGEEGFGAFYVSPEGGQVELRIDRGTFSDALCADTPVKDAEPTAAVRCERDEVGWYRVAGGRHEYTAVSGDHYIRLNGRVGGADRAALKAAVAGARHVTGEGSGTPMPPRTPVERGDLPTNGDGAPNNDVGAGG</sequence>
<dbReference type="PROSITE" id="PS51257">
    <property type="entry name" value="PROKAR_LIPOPROTEIN"/>
    <property type="match status" value="1"/>
</dbReference>
<reference evidence="3 4" key="1">
    <citation type="submission" date="2017-05" db="EMBL/GenBank/DDBJ databases">
        <title>Biotechnological potential of actinobacteria isolated from South African environments.</title>
        <authorList>
            <person name="Le Roes-Hill M."/>
            <person name="Prins A."/>
            <person name="Durrell K.A."/>
        </authorList>
    </citation>
    <scope>NUCLEOTIDE SEQUENCE [LARGE SCALE GENOMIC DNA]</scope>
    <source>
        <strain evidence="3">M26</strain>
    </source>
</reference>
<gene>
    <name evidence="3" type="ORF">CA984_24525</name>
</gene>
<keyword evidence="4" id="KW-1185">Reference proteome</keyword>
<feature type="region of interest" description="Disordered" evidence="1">
    <location>
        <begin position="161"/>
        <end position="199"/>
    </location>
</feature>
<evidence type="ECO:0000313" key="3">
    <source>
        <dbReference type="EMBL" id="OUC93895.1"/>
    </source>
</evidence>
<name>A0A243RGL6_9ACTN</name>
<evidence type="ECO:0000256" key="1">
    <source>
        <dbReference type="SAM" id="MobiDB-lite"/>
    </source>
</evidence>
<evidence type="ECO:0000256" key="2">
    <source>
        <dbReference type="SAM" id="SignalP"/>
    </source>
</evidence>
<accession>A0A243RGL6</accession>
<dbReference type="Proteomes" id="UP000194761">
    <property type="component" value="Unassembled WGS sequence"/>
</dbReference>
<feature type="signal peptide" evidence="2">
    <location>
        <begin position="1"/>
        <end position="25"/>
    </location>
</feature>
<evidence type="ECO:0000313" key="4">
    <source>
        <dbReference type="Proteomes" id="UP000194761"/>
    </source>
</evidence>